<reference evidence="5 6" key="1">
    <citation type="submission" date="2014-01" db="EMBL/GenBank/DDBJ databases">
        <title>Isolation of Serratia multitudinisentens RB-25 from Ex-Landfill site.</title>
        <authorList>
            <person name="Robson E.H.J."/>
        </authorList>
    </citation>
    <scope>NUCLEOTIDE SEQUENCE [LARGE SCALE GENOMIC DNA]</scope>
    <source>
        <strain evidence="5 6">RB-25</strain>
    </source>
</reference>
<dbReference type="Pfam" id="PF06530">
    <property type="entry name" value="Phage_antitermQ"/>
    <property type="match status" value="1"/>
</dbReference>
<dbReference type="PATRIC" id="fig|1441930.4.peg.3512"/>
<accession>W0LGD8</accession>
<dbReference type="InterPro" id="IPR010534">
    <property type="entry name" value="Phage_933W_GpQ"/>
</dbReference>
<dbReference type="GO" id="GO:0060567">
    <property type="term" value="P:negative regulation of termination of DNA-templated transcription"/>
    <property type="evidence" value="ECO:0007669"/>
    <property type="project" value="InterPro"/>
</dbReference>
<keyword evidence="6" id="KW-1185">Reference proteome</keyword>
<keyword evidence="3" id="KW-0238">DNA-binding</keyword>
<protein>
    <recommendedName>
        <fullName evidence="7">Antitermination protein</fullName>
    </recommendedName>
</protein>
<evidence type="ECO:0000256" key="1">
    <source>
        <dbReference type="ARBA" id="ARBA00010234"/>
    </source>
</evidence>
<keyword evidence="2" id="KW-0805">Transcription regulation</keyword>
<evidence type="ECO:0000256" key="2">
    <source>
        <dbReference type="ARBA" id="ARBA00023015"/>
    </source>
</evidence>
<dbReference type="Proteomes" id="UP000019030">
    <property type="component" value="Chromosome"/>
</dbReference>
<evidence type="ECO:0008006" key="7">
    <source>
        <dbReference type="Google" id="ProtNLM"/>
    </source>
</evidence>
<name>W0LGD8_9GAMM</name>
<dbReference type="GO" id="GO:0003677">
    <property type="term" value="F:DNA binding"/>
    <property type="evidence" value="ECO:0007669"/>
    <property type="project" value="UniProtKB-KW"/>
</dbReference>
<sequence length="119" mass="13344">MNNVKASLETWGNWARCHLGTEYSTVNITFQEALPMSRSDLRRIDDKEGMLIDAAVSGLKRFDLLAYKLIVAHYVYRVSQNRLAKEIGKAQSYVANLLRVAEAFIAGQIFSYTEPAATA</sequence>
<keyword evidence="4" id="KW-0804">Transcription</keyword>
<dbReference type="HOGENOM" id="CLU_129825_0_0_6"/>
<dbReference type="EMBL" id="CP007044">
    <property type="protein sequence ID" value="AHG22898.1"/>
    <property type="molecule type" value="Genomic_DNA"/>
</dbReference>
<dbReference type="RefSeq" id="WP_024910411.1">
    <property type="nucleotide sequence ID" value="NZ_CP007044.2"/>
</dbReference>
<evidence type="ECO:0000313" key="6">
    <source>
        <dbReference type="Proteomes" id="UP000019030"/>
    </source>
</evidence>
<dbReference type="AlphaFoldDB" id="W0LGD8"/>
<organism evidence="5 6">
    <name type="scientific">Chania multitudinisentens RB-25</name>
    <dbReference type="NCBI Taxonomy" id="1441930"/>
    <lineage>
        <taxon>Bacteria</taxon>
        <taxon>Pseudomonadati</taxon>
        <taxon>Pseudomonadota</taxon>
        <taxon>Gammaproteobacteria</taxon>
        <taxon>Enterobacterales</taxon>
        <taxon>Yersiniaceae</taxon>
        <taxon>Chania</taxon>
    </lineage>
</organism>
<dbReference type="KEGG" id="sfo:Z042_17790"/>
<evidence type="ECO:0000256" key="4">
    <source>
        <dbReference type="ARBA" id="ARBA00023163"/>
    </source>
</evidence>
<proteinExistence type="inferred from homology"/>
<reference evidence="5 6" key="2">
    <citation type="submission" date="2015-03" db="EMBL/GenBank/DDBJ databases">
        <authorList>
            <person name="Chan K.-G."/>
        </authorList>
    </citation>
    <scope>NUCLEOTIDE SEQUENCE [LARGE SCALE GENOMIC DNA]</scope>
    <source>
        <strain evidence="5 6">RB-25</strain>
    </source>
</reference>
<dbReference type="OrthoDB" id="6432617at2"/>
<dbReference type="eggNOG" id="ENOG5032II6">
    <property type="taxonomic scope" value="Bacteria"/>
</dbReference>
<comment type="similarity">
    <text evidence="1">Belongs to the phage antitermination Q type 1 family.</text>
</comment>
<evidence type="ECO:0000313" key="5">
    <source>
        <dbReference type="EMBL" id="AHG22898.1"/>
    </source>
</evidence>
<evidence type="ECO:0000256" key="3">
    <source>
        <dbReference type="ARBA" id="ARBA00023125"/>
    </source>
</evidence>
<gene>
    <name evidence="5" type="ORF">Z042_17790</name>
</gene>